<dbReference type="EMBL" id="FQUF01000008">
    <property type="protein sequence ID" value="SHE56709.1"/>
    <property type="molecule type" value="Genomic_DNA"/>
</dbReference>
<dbReference type="Gene3D" id="3.90.1150.200">
    <property type="match status" value="1"/>
</dbReference>
<dbReference type="Proteomes" id="UP000184128">
    <property type="component" value="Unassembled WGS sequence"/>
</dbReference>
<protein>
    <recommendedName>
        <fullName evidence="1">YdhG-like domain-containing protein</fullName>
    </recommendedName>
</protein>
<sequence length="122" mass="14725">MEDFKEYLESIDEISHRDRMEEILAWVSEVYPELSKRIAWNQPMFTHHGTYIIGFSHSKNHIAMSPEVKPIQKFKALIEEVNLSHTENIIRIKWEDPIPYDLIRTLIDYNIEDKEGYTKFWR</sequence>
<dbReference type="OrthoDB" id="384795at2"/>
<dbReference type="SUPFAM" id="SSF159888">
    <property type="entry name" value="YdhG-like"/>
    <property type="match status" value="1"/>
</dbReference>
<dbReference type="Pfam" id="PF08818">
    <property type="entry name" value="DUF1801"/>
    <property type="match status" value="1"/>
</dbReference>
<evidence type="ECO:0000313" key="3">
    <source>
        <dbReference type="Proteomes" id="UP000184128"/>
    </source>
</evidence>
<dbReference type="InterPro" id="IPR014922">
    <property type="entry name" value="YdhG-like"/>
</dbReference>
<reference evidence="2 3" key="1">
    <citation type="submission" date="2016-11" db="EMBL/GenBank/DDBJ databases">
        <authorList>
            <person name="Jaros S."/>
            <person name="Januszkiewicz K."/>
            <person name="Wedrychowicz H."/>
        </authorList>
    </citation>
    <scope>NUCLEOTIDE SEQUENCE [LARGE SCALE GENOMIC DNA]</scope>
    <source>
        <strain evidence="2 3">DSM 15692</strain>
    </source>
</reference>
<evidence type="ECO:0000259" key="1">
    <source>
        <dbReference type="Pfam" id="PF08818"/>
    </source>
</evidence>
<keyword evidence="3" id="KW-1185">Reference proteome</keyword>
<evidence type="ECO:0000313" key="2">
    <source>
        <dbReference type="EMBL" id="SHE56709.1"/>
    </source>
</evidence>
<accession>A0A1M4UJ28</accession>
<dbReference type="AlphaFoldDB" id="A0A1M4UJ28"/>
<gene>
    <name evidence="2" type="ORF">SAMN02745249_00700</name>
</gene>
<name>A0A1M4UJ28_9LACT</name>
<dbReference type="RefSeq" id="WP_073296491.1">
    <property type="nucleotide sequence ID" value="NZ_FQUF01000008.1"/>
</dbReference>
<feature type="domain" description="YdhG-like" evidence="1">
    <location>
        <begin position="16"/>
        <end position="110"/>
    </location>
</feature>
<organism evidence="2 3">
    <name type="scientific">Atopostipes suicloacalis DSM 15692</name>
    <dbReference type="NCBI Taxonomy" id="1121025"/>
    <lineage>
        <taxon>Bacteria</taxon>
        <taxon>Bacillati</taxon>
        <taxon>Bacillota</taxon>
        <taxon>Bacilli</taxon>
        <taxon>Lactobacillales</taxon>
        <taxon>Carnobacteriaceae</taxon>
        <taxon>Atopostipes</taxon>
    </lineage>
</organism>
<proteinExistence type="predicted"/>